<dbReference type="Proteomes" id="UP001195196">
    <property type="component" value="Unassembled WGS sequence"/>
</dbReference>
<evidence type="ECO:0000313" key="2">
    <source>
        <dbReference type="EMBL" id="MBM7280385.1"/>
    </source>
</evidence>
<proteinExistence type="predicted"/>
<evidence type="ECO:0000313" key="3">
    <source>
        <dbReference type="Proteomes" id="UP001195196"/>
    </source>
</evidence>
<dbReference type="EMBL" id="JAFFGU010000019">
    <property type="protein sequence ID" value="MBM7280385.1"/>
    <property type="molecule type" value="Genomic_DNA"/>
</dbReference>
<organism evidence="2 3">
    <name type="scientific">Gordonia rubripertincta</name>
    <name type="common">Rhodococcus corallinus</name>
    <dbReference type="NCBI Taxonomy" id="36822"/>
    <lineage>
        <taxon>Bacteria</taxon>
        <taxon>Bacillati</taxon>
        <taxon>Actinomycetota</taxon>
        <taxon>Actinomycetes</taxon>
        <taxon>Mycobacteriales</taxon>
        <taxon>Gordoniaceae</taxon>
        <taxon>Gordonia</taxon>
    </lineage>
</organism>
<evidence type="ECO:0000256" key="1">
    <source>
        <dbReference type="SAM" id="MobiDB-lite"/>
    </source>
</evidence>
<protein>
    <submittedName>
        <fullName evidence="2">Uncharacterized protein</fullName>
    </submittedName>
</protein>
<dbReference type="RefSeq" id="WP_204718947.1">
    <property type="nucleotide sequence ID" value="NZ_JAFFGU010000019.1"/>
</dbReference>
<accession>A0AAW4GB99</accession>
<name>A0AAW4GB99_GORRU</name>
<dbReference type="AlphaFoldDB" id="A0AAW4GB99"/>
<feature type="region of interest" description="Disordered" evidence="1">
    <location>
        <begin position="249"/>
        <end position="268"/>
    </location>
</feature>
<gene>
    <name evidence="2" type="ORF">JTZ10_21810</name>
</gene>
<comment type="caution">
    <text evidence="2">The sequence shown here is derived from an EMBL/GenBank/DDBJ whole genome shotgun (WGS) entry which is preliminary data.</text>
</comment>
<reference evidence="2" key="1">
    <citation type="submission" date="2021-02" db="EMBL/GenBank/DDBJ databases">
        <title>Taxonomy, biology and ecology of Rhodococcus bacteria occurring in California pistachio and other woody hosts as revealed by genome sequence analyses.</title>
        <authorList>
            <person name="Riely B."/>
            <person name="Gai Y."/>
        </authorList>
    </citation>
    <scope>NUCLEOTIDE SEQUENCE</scope>
    <source>
        <strain evidence="2">BP-295</strain>
    </source>
</reference>
<sequence length="408" mass="41931">MKLPAAPHYRTRRPRTKERLMATGTLEVSGSVTVHARLGVEFAEQTIQTGQSASVSFGAPASASGVVSGSCVVRARYTLSATSGADVVSDSDAREHYDLEALQDATINGSVDTGMSYSLPATQNINTTHTIDARPTIKVAAAQSFGVAPTAGTVPSVGSVNADATQSFDVDSAANVRARYPVDASQSIVTGDSTVLGGIHIPVTATQTATMSQSAAADVRYTYAATQAIGTASFGLLAASLAAASSTAVTGSGTTRPRHTVDADSSATSTSTATTNVVTIKRQRVNLISEVFNPAANNVWGDIANWASDPTFPATVNAGKKMVVTGGGTVTATINYRMNTVANTASTVRLTVNGVAVATFPDRLNDGDFVDTATITVVAGDVIDLQFKRTVTGSNSLQTPSFIDITPA</sequence>